<evidence type="ECO:0000256" key="4">
    <source>
        <dbReference type="PIRSR" id="PIRSR005539-1"/>
    </source>
</evidence>
<dbReference type="AlphaFoldDB" id="A0AAE3R8Z3"/>
<protein>
    <submittedName>
        <fullName evidence="7">Proline iminopeptidase-family hydrolase</fullName>
    </submittedName>
</protein>
<dbReference type="Proteomes" id="UP001232063">
    <property type="component" value="Unassembled WGS sequence"/>
</dbReference>
<proteinExistence type="inferred from homology"/>
<dbReference type="SUPFAM" id="SSF53474">
    <property type="entry name" value="alpha/beta-Hydrolases"/>
    <property type="match status" value="1"/>
</dbReference>
<dbReference type="PIRSF" id="PIRSF005539">
    <property type="entry name" value="Pept_S33_TRI_F1"/>
    <property type="match status" value="1"/>
</dbReference>
<evidence type="ECO:0000256" key="2">
    <source>
        <dbReference type="ARBA" id="ARBA00022801"/>
    </source>
</evidence>
<dbReference type="GO" id="GO:0016020">
    <property type="term" value="C:membrane"/>
    <property type="evidence" value="ECO:0007669"/>
    <property type="project" value="TreeGrafter"/>
</dbReference>
<dbReference type="NCBIfam" id="TIGR01250">
    <property type="entry name" value="pro_imino_pep_2"/>
    <property type="match status" value="1"/>
</dbReference>
<accession>A0AAE3R8Z3</accession>
<dbReference type="InterPro" id="IPR002410">
    <property type="entry name" value="Peptidase_S33"/>
</dbReference>
<dbReference type="GO" id="GO:0006508">
    <property type="term" value="P:proteolysis"/>
    <property type="evidence" value="ECO:0007669"/>
    <property type="project" value="InterPro"/>
</dbReference>
<evidence type="ECO:0000259" key="6">
    <source>
        <dbReference type="Pfam" id="PF00561"/>
    </source>
</evidence>
<evidence type="ECO:0000256" key="3">
    <source>
        <dbReference type="PIRNR" id="PIRNR005539"/>
    </source>
</evidence>
<evidence type="ECO:0000256" key="5">
    <source>
        <dbReference type="SAM" id="SignalP"/>
    </source>
</evidence>
<dbReference type="RefSeq" id="WP_314518478.1">
    <property type="nucleotide sequence ID" value="NZ_JASJOU010000019.1"/>
</dbReference>
<organism evidence="7 8">
    <name type="scientific">Xanthocytophaga agilis</name>
    <dbReference type="NCBI Taxonomy" id="3048010"/>
    <lineage>
        <taxon>Bacteria</taxon>
        <taxon>Pseudomonadati</taxon>
        <taxon>Bacteroidota</taxon>
        <taxon>Cytophagia</taxon>
        <taxon>Cytophagales</taxon>
        <taxon>Rhodocytophagaceae</taxon>
        <taxon>Xanthocytophaga</taxon>
    </lineage>
</organism>
<keyword evidence="8" id="KW-1185">Reference proteome</keyword>
<evidence type="ECO:0000313" key="8">
    <source>
        <dbReference type="Proteomes" id="UP001232063"/>
    </source>
</evidence>
<comment type="similarity">
    <text evidence="1 3">Belongs to the peptidase S33 family.</text>
</comment>
<keyword evidence="5" id="KW-0732">Signal</keyword>
<dbReference type="InterPro" id="IPR029058">
    <property type="entry name" value="AB_hydrolase_fold"/>
</dbReference>
<dbReference type="PANTHER" id="PTHR43798:SF33">
    <property type="entry name" value="HYDROLASE, PUTATIVE (AFU_ORTHOLOGUE AFUA_2G14860)-RELATED"/>
    <property type="match status" value="1"/>
</dbReference>
<feature type="active site" evidence="4">
    <location>
        <position position="288"/>
    </location>
</feature>
<keyword evidence="2 3" id="KW-0378">Hydrolase</keyword>
<dbReference type="Gene3D" id="3.40.50.1820">
    <property type="entry name" value="alpha/beta hydrolase"/>
    <property type="match status" value="1"/>
</dbReference>
<feature type="active site" description="Proton donor" evidence="4">
    <location>
        <position position="317"/>
    </location>
</feature>
<name>A0AAE3R8Z3_9BACT</name>
<dbReference type="InterPro" id="IPR000073">
    <property type="entry name" value="AB_hydrolase_1"/>
</dbReference>
<gene>
    <name evidence="7" type="ORF">QNI22_35000</name>
</gene>
<feature type="active site" description="Nucleophile" evidence="4">
    <location>
        <position position="135"/>
    </location>
</feature>
<dbReference type="InterPro" id="IPR050266">
    <property type="entry name" value="AB_hydrolase_sf"/>
</dbReference>
<feature type="chain" id="PRO_5041985215" evidence="5">
    <location>
        <begin position="20"/>
        <end position="347"/>
    </location>
</feature>
<dbReference type="EMBL" id="JASJOU010000019">
    <property type="protein sequence ID" value="MDJ1505919.1"/>
    <property type="molecule type" value="Genomic_DNA"/>
</dbReference>
<dbReference type="PANTHER" id="PTHR43798">
    <property type="entry name" value="MONOACYLGLYCEROL LIPASE"/>
    <property type="match status" value="1"/>
</dbReference>
<evidence type="ECO:0000256" key="1">
    <source>
        <dbReference type="ARBA" id="ARBA00010088"/>
    </source>
</evidence>
<comment type="caution">
    <text evidence="7">The sequence shown here is derived from an EMBL/GenBank/DDBJ whole genome shotgun (WGS) entry which is preliminary data.</text>
</comment>
<dbReference type="PRINTS" id="PR00793">
    <property type="entry name" value="PROAMNOPTASE"/>
</dbReference>
<dbReference type="Pfam" id="PF00561">
    <property type="entry name" value="Abhydrolase_1"/>
    <property type="match status" value="1"/>
</dbReference>
<feature type="domain" description="AB hydrolase-1" evidence="6">
    <location>
        <begin position="60"/>
        <end position="323"/>
    </location>
</feature>
<evidence type="ECO:0000313" key="7">
    <source>
        <dbReference type="EMBL" id="MDJ1505919.1"/>
    </source>
</evidence>
<feature type="signal peptide" evidence="5">
    <location>
        <begin position="1"/>
        <end position="19"/>
    </location>
</feature>
<dbReference type="InterPro" id="IPR005945">
    <property type="entry name" value="Pro_imino_pep"/>
</dbReference>
<sequence>MKSFCLILTLQIFCLFVKAQPPKDSTYYAKISSPDVNMISVYKGKYKVFTQKVGTGSIKLLLLHGGPGQSHEYFENFPENLKNQNVTIYYYDQLGSYYSDNPDDSTVWNVNRFVEEIEEVRKGLKLDKFYLLGHSWGGMLAELYAAKYGQHLKGVILSNVPGFFSKDLSTLNSIIDSVDQTVRYRTTLLPKFSANKPQIDSISKGLALSDQTMSLKLTEQFNKANDSIFGRTMYYHKAGKMPEPLRRSMRHAENKGMDTYHFNPFGANYKQALEKNKVPTFLLGGQNDFLHPEYYDSLKKVMKNTKVKVYICPNGAHFPMWDDTDNYFRELNHFLKDVETGSFIPKS</sequence>
<reference evidence="7" key="1">
    <citation type="submission" date="2023-05" db="EMBL/GenBank/DDBJ databases">
        <authorList>
            <person name="Zhang X."/>
        </authorList>
    </citation>
    <scope>NUCLEOTIDE SEQUENCE</scope>
    <source>
        <strain evidence="7">BD1B2-1</strain>
    </source>
</reference>
<dbReference type="GO" id="GO:0008233">
    <property type="term" value="F:peptidase activity"/>
    <property type="evidence" value="ECO:0007669"/>
    <property type="project" value="InterPro"/>
</dbReference>